<dbReference type="Pfam" id="PF00145">
    <property type="entry name" value="DNA_methylase"/>
    <property type="match status" value="1"/>
</dbReference>
<dbReference type="InterPro" id="IPR050750">
    <property type="entry name" value="C5-MTase"/>
</dbReference>
<keyword evidence="1 6" id="KW-0489">Methyltransferase</keyword>
<dbReference type="SUPFAM" id="SSF53335">
    <property type="entry name" value="S-adenosyl-L-methionine-dependent methyltransferases"/>
    <property type="match status" value="1"/>
</dbReference>
<dbReference type="PRINTS" id="PR00105">
    <property type="entry name" value="C5METTRFRASE"/>
</dbReference>
<reference evidence="9 10" key="1">
    <citation type="submission" date="2014-07" db="EMBL/GenBank/DDBJ databases">
        <authorList>
            <person name="McCorrison J."/>
            <person name="Sanka R."/>
            <person name="Torralba M."/>
            <person name="Gillis M."/>
            <person name="Haft D.H."/>
            <person name="Methe B."/>
            <person name="Sutton G."/>
            <person name="Nelson K.E."/>
        </authorList>
    </citation>
    <scope>NUCLEOTIDE SEQUENCE [LARGE SCALE GENOMIC DNA]</scope>
    <source>
        <strain evidence="9 10">DNF00882</strain>
    </source>
</reference>
<evidence type="ECO:0000256" key="1">
    <source>
        <dbReference type="ARBA" id="ARBA00022603"/>
    </source>
</evidence>
<dbReference type="CDD" id="cd00315">
    <property type="entry name" value="Cyt_C5_DNA_methylase"/>
    <property type="match status" value="1"/>
</dbReference>
<dbReference type="PROSITE" id="PS51679">
    <property type="entry name" value="SAM_MT_C5"/>
    <property type="match status" value="1"/>
</dbReference>
<organism evidence="9 10">
    <name type="scientific">Prevotella disiens DNF00882</name>
    <dbReference type="NCBI Taxonomy" id="1401075"/>
    <lineage>
        <taxon>Bacteria</taxon>
        <taxon>Pseudomonadati</taxon>
        <taxon>Bacteroidota</taxon>
        <taxon>Bacteroidia</taxon>
        <taxon>Bacteroidales</taxon>
        <taxon>Prevotellaceae</taxon>
        <taxon>Prevotella</taxon>
    </lineage>
</organism>
<dbReference type="Gene3D" id="3.90.120.10">
    <property type="entry name" value="DNA Methylase, subunit A, domain 2"/>
    <property type="match status" value="1"/>
</dbReference>
<dbReference type="InterPro" id="IPR029063">
    <property type="entry name" value="SAM-dependent_MTases_sf"/>
</dbReference>
<dbReference type="InterPro" id="IPR018117">
    <property type="entry name" value="C5_DNA_meth_AS"/>
</dbReference>
<dbReference type="Gene3D" id="3.40.50.150">
    <property type="entry name" value="Vaccinia Virus protein VP39"/>
    <property type="match status" value="1"/>
</dbReference>
<dbReference type="PANTHER" id="PTHR46098">
    <property type="entry name" value="TRNA (CYTOSINE(38)-C(5))-METHYLTRANSFERASE"/>
    <property type="match status" value="1"/>
</dbReference>
<dbReference type="RefSeq" id="WP_052045746.1">
    <property type="nucleotide sequence ID" value="NZ_JRNR01000122.1"/>
</dbReference>
<dbReference type="PROSITE" id="PS00095">
    <property type="entry name" value="C5_MTASE_2"/>
    <property type="match status" value="1"/>
</dbReference>
<keyword evidence="2 6" id="KW-0808">Transferase</keyword>
<evidence type="ECO:0000256" key="5">
    <source>
        <dbReference type="ARBA" id="ARBA00047422"/>
    </source>
</evidence>
<dbReference type="EC" id="2.1.1.37" evidence="8"/>
<dbReference type="InterPro" id="IPR001525">
    <property type="entry name" value="C5_MeTfrase"/>
</dbReference>
<keyword evidence="4" id="KW-0680">Restriction system</keyword>
<dbReference type="AlphaFoldDB" id="A0A096AJE0"/>
<dbReference type="EMBL" id="JRNR01000122">
    <property type="protein sequence ID" value="KGF46955.1"/>
    <property type="molecule type" value="Genomic_DNA"/>
</dbReference>
<evidence type="ECO:0000313" key="9">
    <source>
        <dbReference type="EMBL" id="KGF46955.1"/>
    </source>
</evidence>
<comment type="caution">
    <text evidence="9">The sequence shown here is derived from an EMBL/GenBank/DDBJ whole genome shotgun (WGS) entry which is preliminary data.</text>
</comment>
<dbReference type="NCBIfam" id="TIGR00675">
    <property type="entry name" value="dcm"/>
    <property type="match status" value="1"/>
</dbReference>
<evidence type="ECO:0000256" key="2">
    <source>
        <dbReference type="ARBA" id="ARBA00022679"/>
    </source>
</evidence>
<dbReference type="GO" id="GO:0009307">
    <property type="term" value="P:DNA restriction-modification system"/>
    <property type="evidence" value="ECO:0007669"/>
    <property type="project" value="UniProtKB-KW"/>
</dbReference>
<dbReference type="InterPro" id="IPR031303">
    <property type="entry name" value="C5_meth_CS"/>
</dbReference>
<sequence length="427" mass="48725">MTSKINIENFPSAIDGGVKIYDETSYENAMAVISHKLHSIKATGKYEDEDRNEILLLLKEFLEYKKGNIEITEEYLNMVAENPLNYSLFQDFFNIPFSAPKQTDFKFIDLFAGVGGFRLALQRIGGRCVYSSEFEPNAQQTYLANYGEMPFGDITKESTKSYIPDNFDVLCAGFPCQPFSISGKQKGFADTRGTLFFDVCQILERKHPSVIFLENVKHLQYHDGGRTLEVILEKLKELGYHTEWKILNAADFGVPQNRERIIIIGSLKQPFVFSRLVKQPRKPLVDFLDESGDFEYLDPSEYTLLEETHQTQAGLIFAGYRNKAIRKAGVRPGTEHLSRVHKQPNRIYSIYGTHPTLPSQESSGRFFVLTKDNRVRKLTINECWRIMGFPDNFVRVSAVGAQYKQLGNSVCVSMIEAIGNEIKRQLL</sequence>
<proteinExistence type="inferred from homology"/>
<evidence type="ECO:0000256" key="6">
    <source>
        <dbReference type="PROSITE-ProRule" id="PRU01016"/>
    </source>
</evidence>
<keyword evidence="3 6" id="KW-0949">S-adenosyl-L-methionine</keyword>
<accession>A0A096AJE0</accession>
<comment type="catalytic activity">
    <reaction evidence="5 8">
        <text>a 2'-deoxycytidine in DNA + S-adenosyl-L-methionine = a 5-methyl-2'-deoxycytidine in DNA + S-adenosyl-L-homocysteine + H(+)</text>
        <dbReference type="Rhea" id="RHEA:13681"/>
        <dbReference type="Rhea" id="RHEA-COMP:11369"/>
        <dbReference type="Rhea" id="RHEA-COMP:11370"/>
        <dbReference type="ChEBI" id="CHEBI:15378"/>
        <dbReference type="ChEBI" id="CHEBI:57856"/>
        <dbReference type="ChEBI" id="CHEBI:59789"/>
        <dbReference type="ChEBI" id="CHEBI:85452"/>
        <dbReference type="ChEBI" id="CHEBI:85454"/>
        <dbReference type="EC" id="2.1.1.37"/>
    </reaction>
</comment>
<evidence type="ECO:0000256" key="7">
    <source>
        <dbReference type="RuleBase" id="RU000416"/>
    </source>
</evidence>
<dbReference type="PROSITE" id="PS00094">
    <property type="entry name" value="C5_MTASE_1"/>
    <property type="match status" value="1"/>
</dbReference>
<dbReference type="PANTHER" id="PTHR46098:SF1">
    <property type="entry name" value="TRNA (CYTOSINE(38)-C(5))-METHYLTRANSFERASE"/>
    <property type="match status" value="1"/>
</dbReference>
<dbReference type="GO" id="GO:0032259">
    <property type="term" value="P:methylation"/>
    <property type="evidence" value="ECO:0007669"/>
    <property type="project" value="UniProtKB-KW"/>
</dbReference>
<evidence type="ECO:0000256" key="4">
    <source>
        <dbReference type="ARBA" id="ARBA00022747"/>
    </source>
</evidence>
<name>A0A096AJE0_9BACT</name>
<feature type="active site" evidence="6">
    <location>
        <position position="176"/>
    </location>
</feature>
<evidence type="ECO:0000256" key="3">
    <source>
        <dbReference type="ARBA" id="ARBA00022691"/>
    </source>
</evidence>
<gene>
    <name evidence="9" type="ORF">HMPREF0654_10605</name>
</gene>
<comment type="similarity">
    <text evidence="6 7">Belongs to the class I-like SAM-binding methyltransferase superfamily. C5-methyltransferase family.</text>
</comment>
<evidence type="ECO:0000313" key="10">
    <source>
        <dbReference type="Proteomes" id="UP000029538"/>
    </source>
</evidence>
<evidence type="ECO:0000256" key="8">
    <source>
        <dbReference type="RuleBase" id="RU000417"/>
    </source>
</evidence>
<protein>
    <recommendedName>
        <fullName evidence="8">Cytosine-specific methyltransferase</fullName>
        <ecNumber evidence="8">2.1.1.37</ecNumber>
    </recommendedName>
</protein>
<dbReference type="Proteomes" id="UP000029538">
    <property type="component" value="Unassembled WGS sequence"/>
</dbReference>
<dbReference type="GO" id="GO:0003886">
    <property type="term" value="F:DNA (cytosine-5-)-methyltransferase activity"/>
    <property type="evidence" value="ECO:0007669"/>
    <property type="project" value="UniProtKB-EC"/>
</dbReference>